<dbReference type="PANTHER" id="PTHR45527">
    <property type="entry name" value="NONRIBOSOMAL PEPTIDE SYNTHETASE"/>
    <property type="match status" value="1"/>
</dbReference>
<organism evidence="2 3">
    <name type="scientific">Streptomyces milbemycinicus</name>
    <dbReference type="NCBI Taxonomy" id="476552"/>
    <lineage>
        <taxon>Bacteria</taxon>
        <taxon>Bacillati</taxon>
        <taxon>Actinomycetota</taxon>
        <taxon>Actinomycetes</taxon>
        <taxon>Kitasatosporales</taxon>
        <taxon>Streptomycetaceae</taxon>
        <taxon>Streptomyces</taxon>
    </lineage>
</organism>
<evidence type="ECO:0008006" key="4">
    <source>
        <dbReference type="Google" id="ProtNLM"/>
    </source>
</evidence>
<feature type="region of interest" description="Disordered" evidence="1">
    <location>
        <begin position="476"/>
        <end position="501"/>
    </location>
</feature>
<dbReference type="Proteomes" id="UP001620295">
    <property type="component" value="Unassembled WGS sequence"/>
</dbReference>
<comment type="caution">
    <text evidence="2">The sequence shown here is derived from an EMBL/GenBank/DDBJ whole genome shotgun (WGS) entry which is preliminary data.</text>
</comment>
<protein>
    <recommendedName>
        <fullName evidence="4">Condensation domain-containing protein</fullName>
    </recommendedName>
</protein>
<evidence type="ECO:0000256" key="1">
    <source>
        <dbReference type="SAM" id="MobiDB-lite"/>
    </source>
</evidence>
<dbReference type="InterPro" id="IPR023213">
    <property type="entry name" value="CAT-like_dom_sf"/>
</dbReference>
<dbReference type="EMBL" id="JBJDQH010000002">
    <property type="protein sequence ID" value="MFK4264302.1"/>
    <property type="molecule type" value="Genomic_DNA"/>
</dbReference>
<dbReference type="Gene3D" id="3.30.559.30">
    <property type="entry name" value="Nonribosomal peptide synthetase, condensation domain"/>
    <property type="match status" value="1"/>
</dbReference>
<reference evidence="2 3" key="1">
    <citation type="submission" date="2024-11" db="EMBL/GenBank/DDBJ databases">
        <title>The Natural Products Discovery Center: Release of the First 8490 Sequenced Strains for Exploring Actinobacteria Biosynthetic Diversity.</title>
        <authorList>
            <person name="Kalkreuter E."/>
            <person name="Kautsar S.A."/>
            <person name="Yang D."/>
            <person name="Bader C.D."/>
            <person name="Teijaro C.N."/>
            <person name="Fluegel L."/>
            <person name="Davis C.M."/>
            <person name="Simpson J.R."/>
            <person name="Lauterbach L."/>
            <person name="Steele A.D."/>
            <person name="Gui C."/>
            <person name="Meng S."/>
            <person name="Li G."/>
            <person name="Viehrig K."/>
            <person name="Ye F."/>
            <person name="Su P."/>
            <person name="Kiefer A.F."/>
            <person name="Nichols A."/>
            <person name="Cepeda A.J."/>
            <person name="Yan W."/>
            <person name="Fan B."/>
            <person name="Jiang Y."/>
            <person name="Adhikari A."/>
            <person name="Zheng C.-J."/>
            <person name="Schuster L."/>
            <person name="Cowan T.M."/>
            <person name="Smanski M.J."/>
            <person name="Chevrette M.G."/>
            <person name="De Carvalho L.P.S."/>
            <person name="Shen B."/>
        </authorList>
    </citation>
    <scope>NUCLEOTIDE SEQUENCE [LARGE SCALE GENOMIC DNA]</scope>
    <source>
        <strain evidence="2 3">NPDC020863</strain>
    </source>
</reference>
<gene>
    <name evidence="2" type="ORF">ACI2L5_05115</name>
</gene>
<dbReference type="Gene3D" id="3.30.559.10">
    <property type="entry name" value="Chloramphenicol acetyltransferase-like domain"/>
    <property type="match status" value="1"/>
</dbReference>
<dbReference type="PANTHER" id="PTHR45527:SF1">
    <property type="entry name" value="FATTY ACID SYNTHASE"/>
    <property type="match status" value="1"/>
</dbReference>
<evidence type="ECO:0000313" key="3">
    <source>
        <dbReference type="Proteomes" id="UP001620295"/>
    </source>
</evidence>
<accession>A0ABW8LEE8</accession>
<keyword evidence="3" id="KW-1185">Reference proteome</keyword>
<feature type="compositionally biased region" description="Basic and acidic residues" evidence="1">
    <location>
        <begin position="480"/>
        <end position="501"/>
    </location>
</feature>
<proteinExistence type="predicted"/>
<name>A0ABW8LEE8_9ACTN</name>
<sequence length="501" mass="53988">MTGAEFLGEEVVEFGGLRVVRAPLTWGQQVIYRALQSRAQRAHYDYNQRMSLPVPEGRSLREVIDAVRELVTAHESLRTVYRDGTADSAPYQEVQGEGRLTVRVRHGDDPAAALDALAVTDFDLSREWGIRVAVLTGPGGEPRRVALYVSHVAVDGWAMGLVVRRLKALLADAAPVPAEAAPAAPGQAVPAPAVLVPAEAAPTPPVPQPADLARTERSEVGRTADRRADAYQRSLLRRAPRTMFPNRHSTPPTIAPAGAAGPQGWAHGEFRSGRLEVAAREVAGRCRAGEETVYLAAVGTLLARRAGLSHCVLKTIFANRIGAERQAMVTPLASDVLLCFDVSGPSFDDCVRAAHLAKLRGYARAQYDPARLERLVAEVGRERGEQLDLSVLHNDLGALAPPAEDGGRPARGSAAVETSFRWAEPFRLPSVKLYCGVRTTDRGERVIALAADTRYLPAPDLRGLLYGVEELVVNGADAGPGERRGEARDRDVDERLSAHVS</sequence>
<dbReference type="SUPFAM" id="SSF52777">
    <property type="entry name" value="CoA-dependent acyltransferases"/>
    <property type="match status" value="2"/>
</dbReference>
<evidence type="ECO:0000313" key="2">
    <source>
        <dbReference type="EMBL" id="MFK4264302.1"/>
    </source>
</evidence>
<feature type="region of interest" description="Disordered" evidence="1">
    <location>
        <begin position="199"/>
        <end position="229"/>
    </location>
</feature>
<dbReference type="RefSeq" id="WP_358633239.1">
    <property type="nucleotide sequence ID" value="NZ_JBFAEV010000004.1"/>
</dbReference>
<feature type="compositionally biased region" description="Basic and acidic residues" evidence="1">
    <location>
        <begin position="213"/>
        <end position="229"/>
    </location>
</feature>